<dbReference type="SMART" id="SM00213">
    <property type="entry name" value="UBQ"/>
    <property type="match status" value="2"/>
</dbReference>
<dbReference type="Proteomes" id="UP001652622">
    <property type="component" value="Unplaced"/>
</dbReference>
<reference evidence="8" key="1">
    <citation type="submission" date="2025-08" db="UniProtKB">
        <authorList>
            <consortium name="RefSeq"/>
        </authorList>
    </citation>
    <scope>IDENTIFICATION</scope>
    <source>
        <tissue evidence="8">Blood</tissue>
    </source>
</reference>
<dbReference type="GO" id="GO:0045944">
    <property type="term" value="P:positive regulation of transcription by RNA polymerase II"/>
    <property type="evidence" value="ECO:0007669"/>
    <property type="project" value="TreeGrafter"/>
</dbReference>
<evidence type="ECO:0000256" key="5">
    <source>
        <dbReference type="SAM" id="MobiDB-lite"/>
    </source>
</evidence>
<keyword evidence="2" id="KW-0539">Nucleus</keyword>
<feature type="domain" description="Ubiquitin-like" evidence="6">
    <location>
        <begin position="213"/>
        <end position="286"/>
    </location>
</feature>
<dbReference type="Gene3D" id="3.10.20.90">
    <property type="entry name" value="Phosphatidylinositol 3-kinase Catalytic Subunit, Chain A, domain 1"/>
    <property type="match status" value="2"/>
</dbReference>
<dbReference type="PROSITE" id="PS50053">
    <property type="entry name" value="UBIQUITIN_2"/>
    <property type="match status" value="1"/>
</dbReference>
<keyword evidence="7" id="KW-1185">Reference proteome</keyword>
<evidence type="ECO:0000313" key="7">
    <source>
        <dbReference type="Proteomes" id="UP001652622"/>
    </source>
</evidence>
<dbReference type="GO" id="GO:0005634">
    <property type="term" value="C:nucleus"/>
    <property type="evidence" value="ECO:0007669"/>
    <property type="project" value="UniProtKB-SubCell"/>
</dbReference>
<evidence type="ECO:0000256" key="2">
    <source>
        <dbReference type="ARBA" id="ARBA00023242"/>
    </source>
</evidence>
<name>A0A6P9CHC2_PANGU</name>
<feature type="compositionally biased region" description="Polar residues" evidence="5">
    <location>
        <begin position="1"/>
        <end position="12"/>
    </location>
</feature>
<dbReference type="CTD" id="84901"/>
<accession>A0A6P9CHC2</accession>
<protein>
    <recommendedName>
        <fullName evidence="3">NFATC2-interacting protein</fullName>
    </recommendedName>
    <alternativeName>
        <fullName evidence="4">Nuclear factor of activated T-cells, cytoplasmic 2-interacting protein</fullName>
    </alternativeName>
</protein>
<organism evidence="7 8">
    <name type="scientific">Pantherophis guttatus</name>
    <name type="common">Corn snake</name>
    <name type="synonym">Elaphe guttata</name>
    <dbReference type="NCBI Taxonomy" id="94885"/>
    <lineage>
        <taxon>Eukaryota</taxon>
        <taxon>Metazoa</taxon>
        <taxon>Chordata</taxon>
        <taxon>Craniata</taxon>
        <taxon>Vertebrata</taxon>
        <taxon>Euteleostomi</taxon>
        <taxon>Lepidosauria</taxon>
        <taxon>Squamata</taxon>
        <taxon>Bifurcata</taxon>
        <taxon>Unidentata</taxon>
        <taxon>Episquamata</taxon>
        <taxon>Toxicofera</taxon>
        <taxon>Serpentes</taxon>
        <taxon>Colubroidea</taxon>
        <taxon>Colubridae</taxon>
        <taxon>Colubrinae</taxon>
        <taxon>Pantherophis</taxon>
    </lineage>
</organism>
<gene>
    <name evidence="8" type="primary">NFATC2IP</name>
</gene>
<proteinExistence type="predicted"/>
<evidence type="ECO:0000256" key="4">
    <source>
        <dbReference type="ARBA" id="ARBA00042764"/>
    </source>
</evidence>
<dbReference type="OMA" id="NVVDHMA"/>
<dbReference type="RefSeq" id="XP_034279250.1">
    <property type="nucleotide sequence ID" value="XM_034423359.2"/>
</dbReference>
<dbReference type="InterPro" id="IPR000626">
    <property type="entry name" value="Ubiquitin-like_dom"/>
</dbReference>
<evidence type="ECO:0000259" key="6">
    <source>
        <dbReference type="PROSITE" id="PS50053"/>
    </source>
</evidence>
<dbReference type="InterPro" id="IPR022617">
    <property type="entry name" value="Rad60/SUMO-like_dom"/>
</dbReference>
<evidence type="ECO:0000313" key="8">
    <source>
        <dbReference type="RefSeq" id="XP_034279250.1"/>
    </source>
</evidence>
<sequence>MAESVNVTLSSDSEPEGAPKKPLPKRRRLLTTSTSVPVYSTQVENSLRFLKNPLKLPDKIKARCNNKLAYSSEEDEDEEKPVPLKQLKSKPRMFDQNLKNLSNSLSAAKRSLQDQLFDEDDVILVDAFEPQELLLKVRCRADLYKICILMTEPLRRVVDHMSEILKVHPKRIILLHHDSELSPDSTPAKLDLGVASIIDCIVETNNQPGDDSGNLLLRVQGKDRSSVMEITIQKVKGEPLEALMNNYKQAQGQGRGKLVFYYDGQRLAETQTPEQLGMESGDVIEVWN</sequence>
<feature type="region of interest" description="Disordered" evidence="5">
    <location>
        <begin position="1"/>
        <end position="34"/>
    </location>
</feature>
<dbReference type="Pfam" id="PF11976">
    <property type="entry name" value="Rad60-SLD"/>
    <property type="match status" value="1"/>
</dbReference>
<comment type="subcellular location">
    <subcellularLocation>
        <location evidence="1">Nucleus</location>
    </subcellularLocation>
</comment>
<dbReference type="InterPro" id="IPR052324">
    <property type="entry name" value="NFATC2-Int_DNA_Repair"/>
</dbReference>
<dbReference type="SUPFAM" id="SSF54236">
    <property type="entry name" value="Ubiquitin-like"/>
    <property type="match status" value="2"/>
</dbReference>
<dbReference type="GeneID" id="117669149"/>
<dbReference type="PANTHER" id="PTHR47187">
    <property type="entry name" value="NFATC2-INTERACTING PROTEIN"/>
    <property type="match status" value="1"/>
</dbReference>
<evidence type="ECO:0000256" key="3">
    <source>
        <dbReference type="ARBA" id="ARBA00039921"/>
    </source>
</evidence>
<dbReference type="CDD" id="cd17078">
    <property type="entry name" value="Ubl_SLD1_NFATC2ip"/>
    <property type="match status" value="1"/>
</dbReference>
<dbReference type="InParanoid" id="A0A6P9CHC2"/>
<dbReference type="AlphaFoldDB" id="A0A6P9CHC2"/>
<evidence type="ECO:0000256" key="1">
    <source>
        <dbReference type="ARBA" id="ARBA00004123"/>
    </source>
</evidence>
<dbReference type="InterPro" id="IPR029071">
    <property type="entry name" value="Ubiquitin-like_domsf"/>
</dbReference>
<dbReference type="PANTHER" id="PTHR47187:SF1">
    <property type="entry name" value="NFATC2-INTERACTING PROTEIN"/>
    <property type="match status" value="1"/>
</dbReference>
<dbReference type="KEGG" id="pgut:117669149"/>